<keyword evidence="6" id="KW-1185">Reference proteome</keyword>
<reference evidence="5 6" key="1">
    <citation type="journal article" date="2014" name="PLoS Genet.">
        <title>Phylogenetically driven sequencing of extremely halophilic archaea reveals strategies for static and dynamic osmo-response.</title>
        <authorList>
            <person name="Becker E.A."/>
            <person name="Seitzer P.M."/>
            <person name="Tritt A."/>
            <person name="Larsen D."/>
            <person name="Krusor M."/>
            <person name="Yao A.I."/>
            <person name="Wu D."/>
            <person name="Madern D."/>
            <person name="Eisen J.A."/>
            <person name="Darling A.E."/>
            <person name="Facciotti M.T."/>
        </authorList>
    </citation>
    <scope>NUCLEOTIDE SEQUENCE [LARGE SCALE GENOMIC DNA]</scope>
    <source>
        <strain evidence="5 6">JCM 10990</strain>
    </source>
</reference>
<dbReference type="PATRIC" id="fig|1227492.4.peg.1333"/>
<dbReference type="Proteomes" id="UP000011693">
    <property type="component" value="Unassembled WGS sequence"/>
</dbReference>
<proteinExistence type="inferred from homology"/>
<accession>M0AU64</accession>
<dbReference type="GO" id="GO:0004065">
    <property type="term" value="F:arylsulfatase activity"/>
    <property type="evidence" value="ECO:0007669"/>
    <property type="project" value="TreeGrafter"/>
</dbReference>
<comment type="similarity">
    <text evidence="1">Belongs to the sulfatase family.</text>
</comment>
<evidence type="ECO:0000259" key="4">
    <source>
        <dbReference type="Pfam" id="PF00884"/>
    </source>
</evidence>
<dbReference type="Gene3D" id="3.40.720.10">
    <property type="entry name" value="Alkaline Phosphatase, subunit A"/>
    <property type="match status" value="1"/>
</dbReference>
<dbReference type="RefSeq" id="WP_006166762.1">
    <property type="nucleotide sequence ID" value="NZ_AOIN01000044.1"/>
</dbReference>
<dbReference type="EMBL" id="AOIN01000044">
    <property type="protein sequence ID" value="ELZ01473.1"/>
    <property type="molecule type" value="Genomic_DNA"/>
</dbReference>
<feature type="compositionally biased region" description="Basic and acidic residues" evidence="3">
    <location>
        <begin position="327"/>
        <end position="346"/>
    </location>
</feature>
<protein>
    <submittedName>
        <fullName evidence="5">N-sulfoglucosamine sulfohydrolase</fullName>
    </submittedName>
</protein>
<gene>
    <name evidence="5" type="ORF">C482_06854</name>
</gene>
<dbReference type="AlphaFoldDB" id="M0AU64"/>
<organism evidence="5 6">
    <name type="scientific">Natrialba chahannaoensis JCM 10990</name>
    <dbReference type="NCBI Taxonomy" id="1227492"/>
    <lineage>
        <taxon>Archaea</taxon>
        <taxon>Methanobacteriati</taxon>
        <taxon>Methanobacteriota</taxon>
        <taxon>Stenosarchaea group</taxon>
        <taxon>Halobacteria</taxon>
        <taxon>Halobacteriales</taxon>
        <taxon>Natrialbaceae</taxon>
        <taxon>Natrialba</taxon>
    </lineage>
</organism>
<feature type="domain" description="Sulfatase N-terminal" evidence="4">
    <location>
        <begin position="6"/>
        <end position="303"/>
    </location>
</feature>
<evidence type="ECO:0000256" key="3">
    <source>
        <dbReference type="SAM" id="MobiDB-lite"/>
    </source>
</evidence>
<comment type="caution">
    <text evidence="5">The sequence shown here is derived from an EMBL/GenBank/DDBJ whole genome shotgun (WGS) entry which is preliminary data.</text>
</comment>
<dbReference type="CDD" id="cd16027">
    <property type="entry name" value="SGSH"/>
    <property type="match status" value="1"/>
</dbReference>
<dbReference type="InterPro" id="IPR017850">
    <property type="entry name" value="Alkaline_phosphatase_core_sf"/>
</dbReference>
<dbReference type="PANTHER" id="PTHR42693">
    <property type="entry name" value="ARYLSULFATASE FAMILY MEMBER"/>
    <property type="match status" value="1"/>
</dbReference>
<dbReference type="InterPro" id="IPR000917">
    <property type="entry name" value="Sulfatase_N"/>
</dbReference>
<sequence>MISDRPNIVLVHCHDLGTYLGCYGADVATPHIDSLATDGIRFNRHFVTAPQCSPSRASLFTGRYPHQNGMLGLAHADWELRPDERVLPDLLGDAGYETHLFGLQHITEYPDQLGYDHIHTEQPLTVEASPAVHETARAKAVADEFASVLETDGTNETDESREPFFASIGFFELHRVEENGGFGFEADRYDAPDPEDVAPLEFLPDEPGIRSDIAEINGMLDALDEATGTVLAALDRVGVADETLVIFTTEHGLAMPRAKGCCFDPGIEAALLMRYPSQIDGGRTVDDLISNVDVFATLLEIADAPVPETQLAGKQFTRLLFGGEGSGTDRSESDGNSDHEPDEYEPRDRIFAGMTWHDRYNPMRAIRTERWKYIRNFWHLPNVYMTTDIYCSAAGREVREEYYGDQRAYEELYDLEADPLEQENLVLEDTPDTVETPDQHGDRAVADICDRLRNDLVDWMIETNDPLLDGPVVPSDWELIHPEMGDDRSSNN</sequence>
<name>M0AU64_9EURY</name>
<dbReference type="STRING" id="1227492.C482_06854"/>
<evidence type="ECO:0000313" key="5">
    <source>
        <dbReference type="EMBL" id="ELZ01473.1"/>
    </source>
</evidence>
<dbReference type="Pfam" id="PF00884">
    <property type="entry name" value="Sulfatase"/>
    <property type="match status" value="1"/>
</dbReference>
<evidence type="ECO:0000313" key="6">
    <source>
        <dbReference type="Proteomes" id="UP000011693"/>
    </source>
</evidence>
<dbReference type="InterPro" id="IPR050738">
    <property type="entry name" value="Sulfatase"/>
</dbReference>
<dbReference type="SUPFAM" id="SSF53649">
    <property type="entry name" value="Alkaline phosphatase-like"/>
    <property type="match status" value="1"/>
</dbReference>
<evidence type="ECO:0000256" key="1">
    <source>
        <dbReference type="ARBA" id="ARBA00008779"/>
    </source>
</evidence>
<dbReference type="OrthoDB" id="145229at2157"/>
<feature type="region of interest" description="Disordered" evidence="3">
    <location>
        <begin position="323"/>
        <end position="346"/>
    </location>
</feature>
<keyword evidence="2 5" id="KW-0378">Hydrolase</keyword>
<evidence type="ECO:0000256" key="2">
    <source>
        <dbReference type="ARBA" id="ARBA00022801"/>
    </source>
</evidence>
<dbReference type="PANTHER" id="PTHR42693:SF53">
    <property type="entry name" value="ENDO-4-O-SULFATASE"/>
    <property type="match status" value="1"/>
</dbReference>